<evidence type="ECO:0000256" key="1">
    <source>
        <dbReference type="SAM" id="MobiDB-lite"/>
    </source>
</evidence>
<dbReference type="GeneID" id="9821761"/>
<feature type="compositionally biased region" description="Basic and acidic residues" evidence="1">
    <location>
        <begin position="366"/>
        <end position="379"/>
    </location>
</feature>
<dbReference type="Proteomes" id="UP000008281">
    <property type="component" value="Unassembled WGS sequence"/>
</dbReference>
<gene>
    <name evidence="3" type="ORF">CRE_01777</name>
</gene>
<name>E3LFE4_CAERE</name>
<keyword evidence="2" id="KW-0732">Signal</keyword>
<dbReference type="AlphaFoldDB" id="E3LFE4"/>
<evidence type="ECO:0000313" key="4">
    <source>
        <dbReference type="Proteomes" id="UP000008281"/>
    </source>
</evidence>
<feature type="compositionally biased region" description="Basic and acidic residues" evidence="1">
    <location>
        <begin position="183"/>
        <end position="200"/>
    </location>
</feature>
<proteinExistence type="predicted"/>
<dbReference type="OrthoDB" id="5792659at2759"/>
<dbReference type="FunCoup" id="E3LFE4">
    <property type="interactions" value="1882"/>
</dbReference>
<feature type="compositionally biased region" description="Basic and acidic residues" evidence="1">
    <location>
        <begin position="106"/>
        <end position="115"/>
    </location>
</feature>
<dbReference type="RefSeq" id="XP_003117151.2">
    <property type="nucleotide sequence ID" value="XM_003117103.2"/>
</dbReference>
<organism evidence="4">
    <name type="scientific">Caenorhabditis remanei</name>
    <name type="common">Caenorhabditis vulgaris</name>
    <dbReference type="NCBI Taxonomy" id="31234"/>
    <lineage>
        <taxon>Eukaryota</taxon>
        <taxon>Metazoa</taxon>
        <taxon>Ecdysozoa</taxon>
        <taxon>Nematoda</taxon>
        <taxon>Chromadorea</taxon>
        <taxon>Rhabditida</taxon>
        <taxon>Rhabditina</taxon>
        <taxon>Rhabditomorpha</taxon>
        <taxon>Rhabditoidea</taxon>
        <taxon>Rhabditidae</taxon>
        <taxon>Peloderinae</taxon>
        <taxon>Caenorhabditis</taxon>
    </lineage>
</organism>
<feature type="compositionally biased region" description="Basic and acidic residues" evidence="1">
    <location>
        <begin position="88"/>
        <end position="99"/>
    </location>
</feature>
<evidence type="ECO:0000256" key="2">
    <source>
        <dbReference type="SAM" id="SignalP"/>
    </source>
</evidence>
<feature type="signal peptide" evidence="2">
    <location>
        <begin position="1"/>
        <end position="18"/>
    </location>
</feature>
<accession>E3LFE4</accession>
<dbReference type="eggNOG" id="ENOG502SF4B">
    <property type="taxonomic scope" value="Eukaryota"/>
</dbReference>
<feature type="region of interest" description="Disordered" evidence="1">
    <location>
        <begin position="88"/>
        <end position="115"/>
    </location>
</feature>
<feature type="compositionally biased region" description="Basic and acidic residues" evidence="1">
    <location>
        <begin position="322"/>
        <end position="335"/>
    </location>
</feature>
<dbReference type="EMBL" id="DS268408">
    <property type="protein sequence ID" value="EFO86017.1"/>
    <property type="molecule type" value="Genomic_DNA"/>
</dbReference>
<dbReference type="OMA" id="NHRMRRS"/>
<feature type="compositionally biased region" description="Basic and acidic residues" evidence="1">
    <location>
        <begin position="278"/>
        <end position="291"/>
    </location>
</feature>
<reference evidence="3" key="1">
    <citation type="submission" date="2007-07" db="EMBL/GenBank/DDBJ databases">
        <title>PCAP assembly of the Caenorhabditis remanei genome.</title>
        <authorList>
            <consortium name="The Caenorhabditis remanei Sequencing Consortium"/>
            <person name="Wilson R.K."/>
        </authorList>
    </citation>
    <scope>NUCLEOTIDE SEQUENCE [LARGE SCALE GENOMIC DNA]</scope>
    <source>
        <strain evidence="3">PB4641</strain>
    </source>
</reference>
<dbReference type="STRING" id="31234.E3LFE4"/>
<dbReference type="CTD" id="9821761"/>
<evidence type="ECO:0000313" key="3">
    <source>
        <dbReference type="EMBL" id="EFO86017.1"/>
    </source>
</evidence>
<feature type="region of interest" description="Disordered" evidence="1">
    <location>
        <begin position="144"/>
        <end position="393"/>
    </location>
</feature>
<protein>
    <submittedName>
        <fullName evidence="3">Uncharacterized protein</fullName>
    </submittedName>
</protein>
<sequence length="463" mass="53982">MIVRISLLASLLVISTIAFECSPDTILRMATNKREKQLERECHEVKTGQGVCETKDELEKSWKEFQEVSDDYKKAVAECRKYVEEKSRPKRFLDEKESGPVDSEEANEKTREKRRKNYEDIDSKLYDSQETETIGKVYETIEKARSKTKRQLDGTVLDGDMGDPTDGQETNDHARRRRHHNHDGHQNHGEKHHENMDHHKQGNHHGRVRRNGDHDPNDPNIDHTGHNHRRKRSTDDDPSDTTIDHTGHNHRMRRSHDDDPSDTTIDHTGHNHRRRRSGDHDPNDPNIDHTGHNHRRKRNHDDDPSDTTIDHTGHNHRRRRSGDHDPNDPDIDHTGHNHRRRRSHDDDPNDTTIDHTGHNHRRRRSGDHDPNDPDIDHSGHNHRRRRHHQASRIRRTVCSTAGSEQLSAMSSKFSKHCERENICLPDEDLPKGKQQDAIVALQKERAKKYSAYLTQVSKCYGKL</sequence>
<dbReference type="HOGENOM" id="CLU_061256_0_0_1"/>
<feature type="compositionally biased region" description="Basic and acidic residues" evidence="1">
    <location>
        <begin position="210"/>
        <end position="225"/>
    </location>
</feature>
<dbReference type="KEGG" id="crq:GCK72_005404"/>
<keyword evidence="4" id="KW-1185">Reference proteome</keyword>
<feature type="chain" id="PRO_5003174444" evidence="2">
    <location>
        <begin position="19"/>
        <end position="463"/>
    </location>
</feature>
<feature type="compositionally biased region" description="Basic residues" evidence="1">
    <location>
        <begin position="380"/>
        <end position="393"/>
    </location>
</feature>
<dbReference type="InParanoid" id="E3LFE4"/>